<evidence type="ECO:0000313" key="4">
    <source>
        <dbReference type="Proteomes" id="UP000305709"/>
    </source>
</evidence>
<keyword evidence="4" id="KW-1185">Reference proteome</keyword>
<organism evidence="3 4">
    <name type="scientific">Rubellimicrobium roseum</name>
    <dbReference type="NCBI Taxonomy" id="687525"/>
    <lineage>
        <taxon>Bacteria</taxon>
        <taxon>Pseudomonadati</taxon>
        <taxon>Pseudomonadota</taxon>
        <taxon>Alphaproteobacteria</taxon>
        <taxon>Rhodobacterales</taxon>
        <taxon>Roseobacteraceae</taxon>
        <taxon>Rubellimicrobium</taxon>
    </lineage>
</organism>
<feature type="domain" description="WGR" evidence="2">
    <location>
        <begin position="39"/>
        <end position="121"/>
    </location>
</feature>
<dbReference type="InterPro" id="IPR008893">
    <property type="entry name" value="WGR_domain"/>
</dbReference>
<gene>
    <name evidence="3" type="ORF">FHG71_22420</name>
</gene>
<dbReference type="SMART" id="SM00773">
    <property type="entry name" value="WGR"/>
    <property type="match status" value="1"/>
</dbReference>
<dbReference type="InterPro" id="IPR036930">
    <property type="entry name" value="WGR_dom_sf"/>
</dbReference>
<dbReference type="InterPro" id="IPR049809">
    <property type="entry name" value="YehF/YfeS-like_WGR"/>
</dbReference>
<dbReference type="Gene3D" id="2.20.140.10">
    <property type="entry name" value="WGR domain"/>
    <property type="match status" value="1"/>
</dbReference>
<dbReference type="CDD" id="cd07996">
    <property type="entry name" value="WGR_MMR_like"/>
    <property type="match status" value="1"/>
</dbReference>
<dbReference type="OrthoDB" id="5801306at2"/>
<dbReference type="AlphaFoldDB" id="A0A5C4N7Y1"/>
<proteinExistence type="predicted"/>
<evidence type="ECO:0000313" key="3">
    <source>
        <dbReference type="EMBL" id="TNC60028.1"/>
    </source>
</evidence>
<sequence>MSRTKHTSRESEQLDQLDWIAAAKEVRAAPAPPRTVEAPAQVASGDGPAPVLLTRVDASCNMRRFYGLALAQSLWGEWGVVRHWGRIGAQGQKRTDWYEAPEAARAELERMARHKRRRGYG</sequence>
<dbReference type="Pfam" id="PF05406">
    <property type="entry name" value="WGR"/>
    <property type="match status" value="1"/>
</dbReference>
<reference evidence="3 4" key="1">
    <citation type="submission" date="2019-06" db="EMBL/GenBank/DDBJ databases">
        <authorList>
            <person name="Jiang L."/>
        </authorList>
    </citation>
    <scope>NUCLEOTIDE SEQUENCE [LARGE SCALE GENOMIC DNA]</scope>
    <source>
        <strain evidence="3 4">YIM 48858</strain>
    </source>
</reference>
<accession>A0A5C4N7Y1</accession>
<evidence type="ECO:0000256" key="1">
    <source>
        <dbReference type="SAM" id="MobiDB-lite"/>
    </source>
</evidence>
<feature type="region of interest" description="Disordered" evidence="1">
    <location>
        <begin position="28"/>
        <end position="49"/>
    </location>
</feature>
<evidence type="ECO:0000259" key="2">
    <source>
        <dbReference type="PROSITE" id="PS51977"/>
    </source>
</evidence>
<dbReference type="SUPFAM" id="SSF142921">
    <property type="entry name" value="WGR domain-like"/>
    <property type="match status" value="1"/>
</dbReference>
<protein>
    <submittedName>
        <fullName evidence="3">WGR domain-containing protein</fullName>
    </submittedName>
</protein>
<name>A0A5C4N7Y1_9RHOB</name>
<dbReference type="RefSeq" id="WP_139083968.1">
    <property type="nucleotide sequence ID" value="NZ_VDFV01000089.1"/>
</dbReference>
<dbReference type="Proteomes" id="UP000305709">
    <property type="component" value="Unassembled WGS sequence"/>
</dbReference>
<comment type="caution">
    <text evidence="3">The sequence shown here is derived from an EMBL/GenBank/DDBJ whole genome shotgun (WGS) entry which is preliminary data.</text>
</comment>
<dbReference type="EMBL" id="VDFV01000089">
    <property type="protein sequence ID" value="TNC60028.1"/>
    <property type="molecule type" value="Genomic_DNA"/>
</dbReference>
<dbReference type="PROSITE" id="PS51977">
    <property type="entry name" value="WGR"/>
    <property type="match status" value="1"/>
</dbReference>